<accession>A0ACC2XUN9</accession>
<dbReference type="Proteomes" id="UP001234202">
    <property type="component" value="Unassembled WGS sequence"/>
</dbReference>
<protein>
    <submittedName>
        <fullName evidence="1">Uncharacterized protein</fullName>
    </submittedName>
</protein>
<keyword evidence="2" id="KW-1185">Reference proteome</keyword>
<sequence length="1395" mass="150836">MSAVLGESTASNRQGKMPTTSPFKPTSKPTSRKSLSALSGDLSNADMTKDSAKLDDVTGSAKVRKRAYSVGGVAAGAGGKNLSPRSQARRTAKPRKSILKTANAPSVFSPKRQSPRSSRMQTQPRPQASPLRQQAHAHTINFAGSSIAEQEDDMTSDEEDLAIRSGSNMHRRPLDMTMPATLPSQGGLAPPRMNGNTTSERKAQRRAEIAAKRARLSVDGMSTRRKSVSWSSHAQVRMIVAQEEEEPKGKPKATGPAFKVFGEENNAPTSSRAAPSNRPFAFAGTTNPQPAATENKQDGPASARIHSNTGGSSRRHGRQNSITGLPALQQYPVMASSSSAYMAPAEHEDSAMDIETDSEEGDADERLVQQQLAATSIQPTPVVPVRSSIFGSPEKVINNSSRRAMHGRLSVGKTATSGTQGEDADVSLDMDITQIISHGILQPAGSPASTVSGGENNDDGAEDDDSDSDSDDEVLDQDRQEERTMDFTVAIGGVIPGAPPLNARENRNSVGYTVDTAAAAGAFGHAADYSAPLIDAQQQRPMFSTGIFSIPANRGFDQFSMAPAVSARKGNQNHNTEDDDEMDMEETRAFGGVVGQSASSKAANIFLPDPDSSMESIEEVDEAGQSTREPTLRFGSADIDDGEAMDFTIAHGGMLDASSRSVARPRAGEQSVQEEEEEDGMDFTIARGGVLPAVNVTSPTASTISMANTTRSAPATPGVAASPARIFGQEAQTGQATPSYALPTTASGARDIYGPSPSPQKMPGDSPSKPKGRSPATAMEVAKKLVFEPSPLKQQASKRKSEASPAAKQQSKRKSVSTGGGSVFNDENAPVQQPSVFASPAKVPPKSPMRVIIPAKSPAKQASIFGTPKRFPGNSLALPSPARGLLPSPAKTNAMTIPTIQEPEWDQQQYANIPLANFLAMCNVKFSDDGPGARRKSIAGLPPDLLQEMLARDEEGGFTLHDYARAQIWKPFYDMYQWGCQQMKRDYEAGQETLEAIDREASEDNPPVVRDYLAANDEEKGVFETIILNLKRNAHLIAREKWYNWKQTLVSQIQPIMEAHIEGLKEDKMRLDKVKEESDAVLPAIKARFEALRLELEQEKKIVAEIEACDQDRLAECKAELAQQNSYIAESTAELNEQKAKLAESQKKLAELRAHHESNLTAIAVAQKECAQQKGFTKAQVYHLQEEYDSLQHLHAMRIESLQSNELVVCFWNQLRLRLKSRNWNPMMKGASLELIEDSTNTAESSYRVACLPVMQSILNDSSSSATVPEIVQQLNIAWGVIQELDQEFKLMALRFPTQFAWDDDAQAVKAHSAIVLPAFRAKVNLGFSLTLETVRTWPANAANIPVEVEVVYGQNVDLEYLQVVAEDVMASVTPESTNGLFLNVTLGLISVQTE</sequence>
<proteinExistence type="predicted"/>
<evidence type="ECO:0000313" key="2">
    <source>
        <dbReference type="Proteomes" id="UP001234202"/>
    </source>
</evidence>
<evidence type="ECO:0000313" key="1">
    <source>
        <dbReference type="EMBL" id="KAJ9126957.1"/>
    </source>
</evidence>
<comment type="caution">
    <text evidence="1">The sequence shown here is derived from an EMBL/GenBank/DDBJ whole genome shotgun (WGS) entry which is preliminary data.</text>
</comment>
<reference evidence="1" key="1">
    <citation type="submission" date="2023-04" db="EMBL/GenBank/DDBJ databases">
        <title>Draft Genome sequencing of Naganishia species isolated from polar environments using Oxford Nanopore Technology.</title>
        <authorList>
            <person name="Leo P."/>
            <person name="Venkateswaran K."/>
        </authorList>
    </citation>
    <scope>NUCLEOTIDE SEQUENCE</scope>
    <source>
        <strain evidence="1">DBVPG 5303</strain>
    </source>
</reference>
<organism evidence="1 2">
    <name type="scientific">Naganishia onofrii</name>
    <dbReference type="NCBI Taxonomy" id="1851511"/>
    <lineage>
        <taxon>Eukaryota</taxon>
        <taxon>Fungi</taxon>
        <taxon>Dikarya</taxon>
        <taxon>Basidiomycota</taxon>
        <taxon>Agaricomycotina</taxon>
        <taxon>Tremellomycetes</taxon>
        <taxon>Filobasidiales</taxon>
        <taxon>Filobasidiaceae</taxon>
        <taxon>Naganishia</taxon>
    </lineage>
</organism>
<name>A0ACC2XUN9_9TREE</name>
<dbReference type="EMBL" id="JASBWV010000003">
    <property type="protein sequence ID" value="KAJ9126957.1"/>
    <property type="molecule type" value="Genomic_DNA"/>
</dbReference>
<gene>
    <name evidence="1" type="ORF">QFC24_001188</name>
</gene>